<reference evidence="2" key="3">
    <citation type="journal article" date="2017" name="Nature">
        <title>Genome sequence of the progenitor of the wheat D genome Aegilops tauschii.</title>
        <authorList>
            <person name="Luo M.C."/>
            <person name="Gu Y.Q."/>
            <person name="Puiu D."/>
            <person name="Wang H."/>
            <person name="Twardziok S.O."/>
            <person name="Deal K.R."/>
            <person name="Huo N."/>
            <person name="Zhu T."/>
            <person name="Wang L."/>
            <person name="Wang Y."/>
            <person name="McGuire P.E."/>
            <person name="Liu S."/>
            <person name="Long H."/>
            <person name="Ramasamy R.K."/>
            <person name="Rodriguez J.C."/>
            <person name="Van S.L."/>
            <person name="Yuan L."/>
            <person name="Wang Z."/>
            <person name="Xia Z."/>
            <person name="Xiao L."/>
            <person name="Anderson O.D."/>
            <person name="Ouyang S."/>
            <person name="Liang Y."/>
            <person name="Zimin A.V."/>
            <person name="Pertea G."/>
            <person name="Qi P."/>
            <person name="Bennetzen J.L."/>
            <person name="Dai X."/>
            <person name="Dawson M.W."/>
            <person name="Muller H.G."/>
            <person name="Kugler K."/>
            <person name="Rivarola-Duarte L."/>
            <person name="Spannagl M."/>
            <person name="Mayer K.F.X."/>
            <person name="Lu F.H."/>
            <person name="Bevan M.W."/>
            <person name="Leroy P."/>
            <person name="Li P."/>
            <person name="You F.M."/>
            <person name="Sun Q."/>
            <person name="Liu Z."/>
            <person name="Lyons E."/>
            <person name="Wicker T."/>
            <person name="Salzberg S.L."/>
            <person name="Devos K.M."/>
            <person name="Dvorak J."/>
        </authorList>
    </citation>
    <scope>NUCLEOTIDE SEQUENCE [LARGE SCALE GENOMIC DNA]</scope>
    <source>
        <strain evidence="2">cv. AL8/78</strain>
    </source>
</reference>
<reference evidence="3" key="2">
    <citation type="journal article" date="2017" name="Nat. Plants">
        <title>The Aegilops tauschii genome reveals multiple impacts of transposons.</title>
        <authorList>
            <person name="Zhao G."/>
            <person name="Zou C."/>
            <person name="Li K."/>
            <person name="Wang K."/>
            <person name="Li T."/>
            <person name="Gao L."/>
            <person name="Zhang X."/>
            <person name="Wang H."/>
            <person name="Yang Z."/>
            <person name="Liu X."/>
            <person name="Jiang W."/>
            <person name="Mao L."/>
            <person name="Kong X."/>
            <person name="Jiao Y."/>
            <person name="Jia J."/>
        </authorList>
    </citation>
    <scope>NUCLEOTIDE SEQUENCE [LARGE SCALE GENOMIC DNA]</scope>
    <source>
        <strain evidence="3">cv. AL8/78</strain>
    </source>
</reference>
<reference evidence="2" key="4">
    <citation type="submission" date="2019-03" db="UniProtKB">
        <authorList>
            <consortium name="EnsemblPlants"/>
        </authorList>
    </citation>
    <scope>IDENTIFICATION</scope>
</reference>
<reference evidence="2" key="5">
    <citation type="journal article" date="2021" name="G3 (Bethesda)">
        <title>Aegilops tauschii genome assembly Aet v5.0 features greater sequence contiguity and improved annotation.</title>
        <authorList>
            <person name="Wang L."/>
            <person name="Zhu T."/>
            <person name="Rodriguez J.C."/>
            <person name="Deal K.R."/>
            <person name="Dubcovsky J."/>
            <person name="McGuire P.E."/>
            <person name="Lux T."/>
            <person name="Spannagl M."/>
            <person name="Mayer K.F.X."/>
            <person name="Baldrich P."/>
            <person name="Meyers B.C."/>
            <person name="Huo N."/>
            <person name="Gu Y.Q."/>
            <person name="Zhou H."/>
            <person name="Devos K.M."/>
            <person name="Bennetzen J.L."/>
            <person name="Unver T."/>
            <person name="Budak H."/>
            <person name="Gulick P.J."/>
            <person name="Galiba G."/>
            <person name="Kalapos B."/>
            <person name="Nelson D.R."/>
            <person name="Li P."/>
            <person name="You F.M."/>
            <person name="Luo M.C."/>
            <person name="Dvorak J."/>
        </authorList>
    </citation>
    <scope>NUCLEOTIDE SEQUENCE [LARGE SCALE GENOMIC DNA]</scope>
    <source>
        <strain evidence="2">cv. AL8/78</strain>
    </source>
</reference>
<sequence>ILSLRFFIFQYGVVYHMHAAKESTTLSVYWVSWAVLGGLFVLLMVLSLNPKAMVHFQLLLRLVKSIALLVVLAGLVVAIAMTPLTVLDVLASILAYVPTGWGILSVSFMWQLWYHEILHFGNRAIVQNDTG</sequence>
<dbReference type="GO" id="GO:0005886">
    <property type="term" value="C:plasma membrane"/>
    <property type="evidence" value="ECO:0007669"/>
    <property type="project" value="TreeGrafter"/>
</dbReference>
<feature type="transmembrane region" description="Helical" evidence="1">
    <location>
        <begin position="58"/>
        <end position="81"/>
    </location>
</feature>
<reference evidence="3" key="1">
    <citation type="journal article" date="2014" name="Science">
        <title>Ancient hybridizations among the ancestral genomes of bread wheat.</title>
        <authorList>
            <consortium name="International Wheat Genome Sequencing Consortium,"/>
            <person name="Marcussen T."/>
            <person name="Sandve S.R."/>
            <person name="Heier L."/>
            <person name="Spannagl M."/>
            <person name="Pfeifer M."/>
            <person name="Jakobsen K.S."/>
            <person name="Wulff B.B."/>
            <person name="Steuernagel B."/>
            <person name="Mayer K.F."/>
            <person name="Olsen O.A."/>
        </authorList>
    </citation>
    <scope>NUCLEOTIDE SEQUENCE [LARGE SCALE GENOMIC DNA]</scope>
    <source>
        <strain evidence="3">cv. AL8/78</strain>
    </source>
</reference>
<dbReference type="Gramene" id="AET4Gv20817000.1">
    <property type="protein sequence ID" value="AET4Gv20817000.1"/>
    <property type="gene ID" value="AET4Gv20817000"/>
</dbReference>
<evidence type="ECO:0000313" key="2">
    <source>
        <dbReference type="EnsemblPlants" id="AET4Gv20817000.1"/>
    </source>
</evidence>
<dbReference type="PANTHER" id="PTHR12741:SF47">
    <property type="entry name" value="CALLOSE SYNTHASE 9"/>
    <property type="match status" value="1"/>
</dbReference>
<feature type="transmembrane region" description="Helical" evidence="1">
    <location>
        <begin position="27"/>
        <end position="46"/>
    </location>
</feature>
<protein>
    <submittedName>
        <fullName evidence="2">Uncharacterized protein</fullName>
    </submittedName>
</protein>
<dbReference type="Proteomes" id="UP000015105">
    <property type="component" value="Chromosome 4D"/>
</dbReference>
<proteinExistence type="predicted"/>
<dbReference type="PANTHER" id="PTHR12741">
    <property type="entry name" value="LYST-INTERACTING PROTEIN LIP5 DOPAMINE RESPONSIVE PROTEIN DRG-1"/>
    <property type="match status" value="1"/>
</dbReference>
<organism evidence="2 3">
    <name type="scientific">Aegilops tauschii subsp. strangulata</name>
    <name type="common">Goatgrass</name>
    <dbReference type="NCBI Taxonomy" id="200361"/>
    <lineage>
        <taxon>Eukaryota</taxon>
        <taxon>Viridiplantae</taxon>
        <taxon>Streptophyta</taxon>
        <taxon>Embryophyta</taxon>
        <taxon>Tracheophyta</taxon>
        <taxon>Spermatophyta</taxon>
        <taxon>Magnoliopsida</taxon>
        <taxon>Liliopsida</taxon>
        <taxon>Poales</taxon>
        <taxon>Poaceae</taxon>
        <taxon>BOP clade</taxon>
        <taxon>Pooideae</taxon>
        <taxon>Triticodae</taxon>
        <taxon>Triticeae</taxon>
        <taxon>Triticinae</taxon>
        <taxon>Aegilops</taxon>
    </lineage>
</organism>
<dbReference type="AlphaFoldDB" id="A0A453J6V0"/>
<accession>A0A453J6V0</accession>
<evidence type="ECO:0000256" key="1">
    <source>
        <dbReference type="SAM" id="Phobius"/>
    </source>
</evidence>
<keyword evidence="1" id="KW-0472">Membrane</keyword>
<evidence type="ECO:0000313" key="3">
    <source>
        <dbReference type="Proteomes" id="UP000015105"/>
    </source>
</evidence>
<keyword evidence="1" id="KW-0812">Transmembrane</keyword>
<name>A0A453J6V0_AEGTS</name>
<feature type="transmembrane region" description="Helical" evidence="1">
    <location>
        <begin position="93"/>
        <end position="113"/>
    </location>
</feature>
<keyword evidence="1" id="KW-1133">Transmembrane helix</keyword>
<keyword evidence="3" id="KW-1185">Reference proteome</keyword>
<dbReference type="GO" id="GO:0046527">
    <property type="term" value="F:glucosyltransferase activity"/>
    <property type="evidence" value="ECO:0007669"/>
    <property type="project" value="TreeGrafter"/>
</dbReference>
<dbReference type="EnsemblPlants" id="AET4Gv20817000.1">
    <property type="protein sequence ID" value="AET4Gv20817000.1"/>
    <property type="gene ID" value="AET4Gv20817000"/>
</dbReference>